<keyword evidence="1 5" id="KW-0169">Cobalamin biosynthesis</keyword>
<comment type="pathway">
    <text evidence="5">Cofactor biosynthesis; adenosylcobalamin biosynthesis; cob(II)yrinate a,c-diamide from sirohydrochlorin (anaerobic route): step 6/10.</text>
</comment>
<dbReference type="UniPathway" id="UPA00148">
    <property type="reaction ID" value="UER00227"/>
</dbReference>
<protein>
    <recommendedName>
        <fullName evidence="5">Cobalt-precorrin-5B C(1)-methyltransferase</fullName>
        <ecNumber evidence="5">2.1.1.195</ecNumber>
    </recommendedName>
    <alternativeName>
        <fullName evidence="5">Cobalt-precorrin-6A synthase</fullName>
    </alternativeName>
</protein>
<dbReference type="EMBL" id="FRDN01000005">
    <property type="protein sequence ID" value="SHN64981.1"/>
    <property type="molecule type" value="Genomic_DNA"/>
</dbReference>
<dbReference type="InterPro" id="IPR002748">
    <property type="entry name" value="CbiD"/>
</dbReference>
<dbReference type="Gene3D" id="3.30.2110.10">
    <property type="entry name" value="CbiD-like"/>
    <property type="match status" value="1"/>
</dbReference>
<comment type="catalytic activity">
    <reaction evidence="5">
        <text>Co-precorrin-5B + S-adenosyl-L-methionine = Co-precorrin-6A + S-adenosyl-L-homocysteine</text>
        <dbReference type="Rhea" id="RHEA:26285"/>
        <dbReference type="ChEBI" id="CHEBI:57856"/>
        <dbReference type="ChEBI" id="CHEBI:59789"/>
        <dbReference type="ChEBI" id="CHEBI:60063"/>
        <dbReference type="ChEBI" id="CHEBI:60064"/>
        <dbReference type="EC" id="2.1.1.195"/>
    </reaction>
</comment>
<evidence type="ECO:0000256" key="5">
    <source>
        <dbReference type="HAMAP-Rule" id="MF_00787"/>
    </source>
</evidence>
<name>A0A1M7T2Q7_9FIRM</name>
<dbReference type="PIRSF" id="PIRSF026782">
    <property type="entry name" value="CbiD"/>
    <property type="match status" value="1"/>
</dbReference>
<evidence type="ECO:0000256" key="2">
    <source>
        <dbReference type="ARBA" id="ARBA00022603"/>
    </source>
</evidence>
<gene>
    <name evidence="5" type="primary">cbiD</name>
    <name evidence="6" type="ORF">SAMN02745215_01470</name>
</gene>
<evidence type="ECO:0000256" key="4">
    <source>
        <dbReference type="ARBA" id="ARBA00022691"/>
    </source>
</evidence>
<evidence type="ECO:0000256" key="3">
    <source>
        <dbReference type="ARBA" id="ARBA00022679"/>
    </source>
</evidence>
<sequence>MIALELNTIMGGAADMRKKTKDRHSWKTGFTTGSCAAGAAKAACLLLKGLHQGTEVDIPLPQGERLQLSVHRWDMAEDVAWVSIIKNAGDDPDVTHGLEVVARVQLLSERGEIRIRGGRGIGVVTKKGLQIPPGESAINPVPRSMIQAAVREIFPQEEVLVVIEVPEGERLALKTLNPRLGIMGGVSILGTTGIVRPMSEEAFKNSILPELDQAVAYGHKAIVLTPGNYGFRVAREQLMVPEEAIIQMSNFVGFLLEEAAYRKIEKVLLLGHIGKLIKVAGGIFHTHTHVADARMEILVAHAALAGMDQNSLQAIAELPTVEGAAEEIRSKGWGSLLFKLAERASHRAQDHVHGELQVGTAFTLLNGEIIAWDAPAKEIGKEFWRWPPMEEEFWRK</sequence>
<dbReference type="Pfam" id="PF01888">
    <property type="entry name" value="CbiD"/>
    <property type="match status" value="1"/>
</dbReference>
<dbReference type="NCBIfam" id="TIGR00312">
    <property type="entry name" value="cbiD"/>
    <property type="match status" value="1"/>
</dbReference>
<dbReference type="InterPro" id="IPR036074">
    <property type="entry name" value="CbiD_sf"/>
</dbReference>
<dbReference type="PANTHER" id="PTHR35863:SF1">
    <property type="entry name" value="COBALT-PRECORRIN-5B C(1)-METHYLTRANSFERASE"/>
    <property type="match status" value="1"/>
</dbReference>
<dbReference type="HAMAP" id="MF_00787">
    <property type="entry name" value="CbiD"/>
    <property type="match status" value="1"/>
</dbReference>
<comment type="function">
    <text evidence="5">Catalyzes the methylation of C-1 in cobalt-precorrin-5B to form cobalt-precorrin-6A.</text>
</comment>
<dbReference type="GO" id="GO:0019251">
    <property type="term" value="P:anaerobic cobalamin biosynthetic process"/>
    <property type="evidence" value="ECO:0007669"/>
    <property type="project" value="UniProtKB-UniRule"/>
</dbReference>
<accession>A0A1M7T2Q7</accession>
<dbReference type="GO" id="GO:0043780">
    <property type="term" value="F:cobalt-precorrin-5B C1-methyltransferase activity"/>
    <property type="evidence" value="ECO:0007669"/>
    <property type="project" value="RHEA"/>
</dbReference>
<evidence type="ECO:0000256" key="1">
    <source>
        <dbReference type="ARBA" id="ARBA00022573"/>
    </source>
</evidence>
<proteinExistence type="inferred from homology"/>
<dbReference type="Proteomes" id="UP000184010">
    <property type="component" value="Unassembled WGS sequence"/>
</dbReference>
<keyword evidence="3 5" id="KW-0808">Transferase</keyword>
<organism evidence="6 7">
    <name type="scientific">Desulfitobacterium chlororespirans DSM 11544</name>
    <dbReference type="NCBI Taxonomy" id="1121395"/>
    <lineage>
        <taxon>Bacteria</taxon>
        <taxon>Bacillati</taxon>
        <taxon>Bacillota</taxon>
        <taxon>Clostridia</taxon>
        <taxon>Eubacteriales</taxon>
        <taxon>Desulfitobacteriaceae</taxon>
        <taxon>Desulfitobacterium</taxon>
    </lineage>
</organism>
<dbReference type="SUPFAM" id="SSF111342">
    <property type="entry name" value="CbiD-like"/>
    <property type="match status" value="1"/>
</dbReference>
<evidence type="ECO:0000313" key="7">
    <source>
        <dbReference type="Proteomes" id="UP000184010"/>
    </source>
</evidence>
<comment type="similarity">
    <text evidence="5">Belongs to the CbiD family.</text>
</comment>
<dbReference type="EC" id="2.1.1.195" evidence="5"/>
<keyword evidence="7" id="KW-1185">Reference proteome</keyword>
<dbReference type="STRING" id="1121395.SAMN02745215_01470"/>
<keyword evidence="2 5" id="KW-0489">Methyltransferase</keyword>
<dbReference type="AlphaFoldDB" id="A0A1M7T2Q7"/>
<dbReference type="GO" id="GO:0032259">
    <property type="term" value="P:methylation"/>
    <property type="evidence" value="ECO:0007669"/>
    <property type="project" value="UniProtKB-KW"/>
</dbReference>
<reference evidence="7" key="1">
    <citation type="submission" date="2016-12" db="EMBL/GenBank/DDBJ databases">
        <authorList>
            <person name="Varghese N."/>
            <person name="Submissions S."/>
        </authorList>
    </citation>
    <scope>NUCLEOTIDE SEQUENCE [LARGE SCALE GENOMIC DNA]</scope>
    <source>
        <strain evidence="7">DSM 11544</strain>
    </source>
</reference>
<keyword evidence="4 5" id="KW-0949">S-adenosyl-L-methionine</keyword>
<dbReference type="PANTHER" id="PTHR35863">
    <property type="entry name" value="COBALT-PRECORRIN-5B C(1)-METHYLTRANSFERASE"/>
    <property type="match status" value="1"/>
</dbReference>
<evidence type="ECO:0000313" key="6">
    <source>
        <dbReference type="EMBL" id="SHN64981.1"/>
    </source>
</evidence>